<comment type="caution">
    <text evidence="4">The sequence shown here is derived from an EMBL/GenBank/DDBJ whole genome shotgun (WGS) entry which is preliminary data.</text>
</comment>
<dbReference type="eggNOG" id="COG1028">
    <property type="taxonomic scope" value="Bacteria"/>
</dbReference>
<dbReference type="PANTHER" id="PTHR43976">
    <property type="entry name" value="SHORT CHAIN DEHYDROGENASE"/>
    <property type="match status" value="1"/>
</dbReference>
<evidence type="ECO:0000313" key="5">
    <source>
        <dbReference type="Proteomes" id="UP000028411"/>
    </source>
</evidence>
<dbReference type="InterPro" id="IPR051911">
    <property type="entry name" value="SDR_oxidoreductase"/>
</dbReference>
<dbReference type="PANTHER" id="PTHR43976:SF16">
    <property type="entry name" value="SHORT-CHAIN DEHYDROGENASE_REDUCTASE FAMILY PROTEIN"/>
    <property type="match status" value="1"/>
</dbReference>
<organism evidence="4 5">
    <name type="scientific">Sphingobium chlorophenolicum</name>
    <dbReference type="NCBI Taxonomy" id="46429"/>
    <lineage>
        <taxon>Bacteria</taxon>
        <taxon>Pseudomonadati</taxon>
        <taxon>Pseudomonadota</taxon>
        <taxon>Alphaproteobacteria</taxon>
        <taxon>Sphingomonadales</taxon>
        <taxon>Sphingomonadaceae</taxon>
        <taxon>Sphingobium</taxon>
    </lineage>
</organism>
<name>A0A081RGS9_SPHCR</name>
<sequence>MRRWLITGISSGIGAALAKAALARGDHVVGSARTEEASAAFEAGGAGRATGIVADMSDPAQVAALADRALAAGPVDIVVNNAGQSLFGAAEEVDLDDARNLFEVNFFGPWALTQALLPHFRSRGSGTIVQLSSGCGLNGTPGLSAYCASKFALEGLTETLALEVAAFGIRAMLVEPGAIATRFISHGTQEAQVRIADYDFLSGQGKAVLDGYYATAASPPELVADAILTALDGETLPLRLPVGDDMRGALAHKAAAFAALADR</sequence>
<gene>
    <name evidence="4" type="ORF">BV95_01210</name>
</gene>
<accession>A0A081RGS9</accession>
<dbReference type="OrthoDB" id="9793825at2"/>
<dbReference type="Proteomes" id="UP000028411">
    <property type="component" value="Unassembled WGS sequence"/>
</dbReference>
<dbReference type="RefSeq" id="WP_037448722.1">
    <property type="nucleotide sequence ID" value="NZ_JFHR01000010.1"/>
</dbReference>
<dbReference type="CDD" id="cd05374">
    <property type="entry name" value="17beta-HSD-like_SDR_c"/>
    <property type="match status" value="1"/>
</dbReference>
<evidence type="ECO:0000256" key="3">
    <source>
        <dbReference type="RuleBase" id="RU000363"/>
    </source>
</evidence>
<evidence type="ECO:0000256" key="1">
    <source>
        <dbReference type="ARBA" id="ARBA00006484"/>
    </source>
</evidence>
<protein>
    <submittedName>
        <fullName evidence="4">Short-chain dehydrogenase/reductase SDR</fullName>
    </submittedName>
</protein>
<dbReference type="AlphaFoldDB" id="A0A081RGS9"/>
<dbReference type="InterPro" id="IPR020904">
    <property type="entry name" value="Sc_DH/Rdtase_CS"/>
</dbReference>
<dbReference type="PRINTS" id="PR00081">
    <property type="entry name" value="GDHRDH"/>
</dbReference>
<comment type="similarity">
    <text evidence="1 3">Belongs to the short-chain dehydrogenases/reductases (SDR) family.</text>
</comment>
<dbReference type="EMBL" id="JFHR01000010">
    <property type="protein sequence ID" value="KEQ54402.1"/>
    <property type="molecule type" value="Genomic_DNA"/>
</dbReference>
<dbReference type="InterPro" id="IPR036291">
    <property type="entry name" value="NAD(P)-bd_dom_sf"/>
</dbReference>
<dbReference type="PRINTS" id="PR00080">
    <property type="entry name" value="SDRFAMILY"/>
</dbReference>
<dbReference type="PROSITE" id="PS00061">
    <property type="entry name" value="ADH_SHORT"/>
    <property type="match status" value="1"/>
</dbReference>
<dbReference type="SUPFAM" id="SSF51735">
    <property type="entry name" value="NAD(P)-binding Rossmann-fold domains"/>
    <property type="match status" value="1"/>
</dbReference>
<reference evidence="4 5" key="1">
    <citation type="submission" date="2014-02" db="EMBL/GenBank/DDBJ databases">
        <title>Whole genome sequence of Sphingobium chlorophenolicum NBRC 16172.</title>
        <authorList>
            <person name="Gan H.M."/>
            <person name="Gan H.Y."/>
            <person name="Chew T.H."/>
            <person name="Savka M.A."/>
        </authorList>
    </citation>
    <scope>NUCLEOTIDE SEQUENCE [LARGE SCALE GENOMIC DNA]</scope>
    <source>
        <strain evidence="4 5">NBRC 16172</strain>
    </source>
</reference>
<evidence type="ECO:0000313" key="4">
    <source>
        <dbReference type="EMBL" id="KEQ54402.1"/>
    </source>
</evidence>
<dbReference type="GO" id="GO:0016491">
    <property type="term" value="F:oxidoreductase activity"/>
    <property type="evidence" value="ECO:0007669"/>
    <property type="project" value="UniProtKB-KW"/>
</dbReference>
<dbReference type="Pfam" id="PF00106">
    <property type="entry name" value="adh_short"/>
    <property type="match status" value="1"/>
</dbReference>
<dbReference type="PATRIC" id="fig|46429.4.peg.1171"/>
<dbReference type="Gene3D" id="3.40.50.720">
    <property type="entry name" value="NAD(P)-binding Rossmann-like Domain"/>
    <property type="match status" value="1"/>
</dbReference>
<proteinExistence type="inferred from homology"/>
<keyword evidence="2" id="KW-0560">Oxidoreductase</keyword>
<evidence type="ECO:0000256" key="2">
    <source>
        <dbReference type="ARBA" id="ARBA00023002"/>
    </source>
</evidence>
<dbReference type="InterPro" id="IPR002347">
    <property type="entry name" value="SDR_fam"/>
</dbReference>